<organism evidence="1 2">
    <name type="scientific">Haliea salexigens</name>
    <dbReference type="NCBI Taxonomy" id="287487"/>
    <lineage>
        <taxon>Bacteria</taxon>
        <taxon>Pseudomonadati</taxon>
        <taxon>Pseudomonadota</taxon>
        <taxon>Gammaproteobacteria</taxon>
        <taxon>Cellvibrionales</taxon>
        <taxon>Halieaceae</taxon>
        <taxon>Haliea</taxon>
    </lineage>
</organism>
<gene>
    <name evidence="1" type="ORF">DCP75_09235</name>
</gene>
<protein>
    <submittedName>
        <fullName evidence="1">Nitrite reductase</fullName>
    </submittedName>
</protein>
<dbReference type="STRING" id="1121937.GCA_000423125_02383"/>
<dbReference type="AlphaFoldDB" id="A0A3C1KNS1"/>
<dbReference type="InterPro" id="IPR011048">
    <property type="entry name" value="Haem_d1_sf"/>
</dbReference>
<dbReference type="Pfam" id="PF02239">
    <property type="entry name" value="Cytochrom_D1"/>
    <property type="match status" value="1"/>
</dbReference>
<dbReference type="SUPFAM" id="SSF51004">
    <property type="entry name" value="C-terminal (heme d1) domain of cytochrome cd1-nitrite reductase"/>
    <property type="match status" value="1"/>
</dbReference>
<dbReference type="Gene3D" id="2.140.10.20">
    <property type="entry name" value="C-terminal (heme d1) domain of cytochrome cd1-nitrite reductase"/>
    <property type="match status" value="1"/>
</dbReference>
<reference evidence="1 2" key="1">
    <citation type="journal article" date="2018" name="Nat. Biotechnol.">
        <title>A standardized bacterial taxonomy based on genome phylogeny substantially revises the tree of life.</title>
        <authorList>
            <person name="Parks D.H."/>
            <person name="Chuvochina M."/>
            <person name="Waite D.W."/>
            <person name="Rinke C."/>
            <person name="Skarshewski A."/>
            <person name="Chaumeil P.A."/>
            <person name="Hugenholtz P."/>
        </authorList>
    </citation>
    <scope>NUCLEOTIDE SEQUENCE [LARGE SCALE GENOMIC DNA]</scope>
    <source>
        <strain evidence="1">UBA9158</strain>
    </source>
</reference>
<dbReference type="Proteomes" id="UP000259273">
    <property type="component" value="Unassembled WGS sequence"/>
</dbReference>
<evidence type="ECO:0000313" key="2">
    <source>
        <dbReference type="Proteomes" id="UP000259273"/>
    </source>
</evidence>
<comment type="caution">
    <text evidence="1">The sequence shown here is derived from an EMBL/GenBank/DDBJ whole genome shotgun (WGS) entry which is preliminary data.</text>
</comment>
<proteinExistence type="predicted"/>
<accession>A0A3C1KNS1</accession>
<feature type="non-terminal residue" evidence="1">
    <location>
        <position position="1"/>
    </location>
</feature>
<dbReference type="EMBL" id="DMND01000128">
    <property type="protein sequence ID" value="HAN27886.1"/>
    <property type="molecule type" value="Genomic_DNA"/>
</dbReference>
<name>A0A3C1KNS1_9GAMM</name>
<dbReference type="InterPro" id="IPR003143">
    <property type="entry name" value="Cyt_cd1_C_sf"/>
</dbReference>
<evidence type="ECO:0000313" key="1">
    <source>
        <dbReference type="EMBL" id="HAN27886.1"/>
    </source>
</evidence>
<sequence>PPQRVATVKIGLEARSVETSKFPGYEDKIAIAGAYWPPQYVMMDGATLEPTKIMSTRGMTVDTQEYHPEPRVAAIVASHEHPEFIVNVKETGKILLVDYSNLDALSVTTLEAARFLHDGGWDASHRYFLTAANQSDKIAVVDSRDRNIEALVDVTKIPHPGRGANLVDPEFGPVWVTSALGNENMTFIGTDPENHPQHAWKVVRTLKAQGGGSLFVKTHPKSRNLWVDNTLHPQESVSQSAAVYNIDDFEAGYEVLPIAEWAGIKEGPARVVQPEYNAAGDEVWFSVWNGMEQVSAIVVVDDKTRKLKHVIKDPRLVTPTGKFNVYNTRKDIY</sequence>